<accession>A0ACC7P5A2</accession>
<organism evidence="1 2">
    <name type="scientific">Paenibacillus mesotrionivorans</name>
    <dbReference type="NCBI Taxonomy" id="3160968"/>
    <lineage>
        <taxon>Bacteria</taxon>
        <taxon>Bacillati</taxon>
        <taxon>Bacillota</taxon>
        <taxon>Bacilli</taxon>
        <taxon>Bacillales</taxon>
        <taxon>Paenibacillaceae</taxon>
        <taxon>Paenibacillus</taxon>
    </lineage>
</organism>
<dbReference type="Proteomes" id="UP001631969">
    <property type="component" value="Unassembled WGS sequence"/>
</dbReference>
<proteinExistence type="predicted"/>
<evidence type="ECO:0000313" key="1">
    <source>
        <dbReference type="EMBL" id="MFM9330512.1"/>
    </source>
</evidence>
<sequence length="168" mass="18492">MDRKALGGILLILAGVLMFAGKGNPIDPGFVFGNFWASLFIIPLGLFFHWLYFFATGRKGTGLLIPGGTLLVAGVVCQVSMLFDIWEYTWPGFPLAVAFGLLEFYWFSGRNRWLLIPIFILTSVSVLFFAIFALGGLTSFHVMGQSAAAIVLIAAGLFLMLGKKRERF</sequence>
<dbReference type="EMBL" id="JBJURJ010000013">
    <property type="protein sequence ID" value="MFM9330512.1"/>
    <property type="molecule type" value="Genomic_DNA"/>
</dbReference>
<gene>
    <name evidence="1" type="ORF">ACI1P1_19620</name>
</gene>
<reference evidence="1" key="1">
    <citation type="submission" date="2024-12" db="EMBL/GenBank/DDBJ databases">
        <authorList>
            <person name="Wu N."/>
        </authorList>
    </citation>
    <scope>NUCLEOTIDE SEQUENCE</scope>
    <source>
        <strain evidence="1">P15</strain>
    </source>
</reference>
<keyword evidence="2" id="KW-1185">Reference proteome</keyword>
<comment type="caution">
    <text evidence="1">The sequence shown here is derived from an EMBL/GenBank/DDBJ whole genome shotgun (WGS) entry which is preliminary data.</text>
</comment>
<protein>
    <submittedName>
        <fullName evidence="1">Uncharacterized protein</fullName>
    </submittedName>
</protein>
<name>A0ACC7P5A2_9BACL</name>
<evidence type="ECO:0000313" key="2">
    <source>
        <dbReference type="Proteomes" id="UP001631969"/>
    </source>
</evidence>